<dbReference type="Proteomes" id="UP001497497">
    <property type="component" value="Unassembled WGS sequence"/>
</dbReference>
<dbReference type="GO" id="GO:0007018">
    <property type="term" value="P:microtubule-based movement"/>
    <property type="evidence" value="ECO:0007669"/>
    <property type="project" value="InterPro"/>
</dbReference>
<sequence length="89" mass="10642">PDVESIKRLWLHEVNRVFSDRLIDDDDRTWLYNCGREVIFSVLKEDFDKLFAHLDTEEVGRVSEDNMRSLIYSDFTDPTGDQRLYQEAR</sequence>
<dbReference type="GO" id="GO:0030286">
    <property type="term" value="C:dynein complex"/>
    <property type="evidence" value="ECO:0007669"/>
    <property type="project" value="InterPro"/>
</dbReference>
<reference evidence="2 3" key="1">
    <citation type="submission" date="2024-04" db="EMBL/GenBank/DDBJ databases">
        <authorList>
            <consortium name="Genoscope - CEA"/>
            <person name="William W."/>
        </authorList>
    </citation>
    <scope>NUCLEOTIDE SEQUENCE [LARGE SCALE GENOMIC DNA]</scope>
</reference>
<dbReference type="Pfam" id="PF17857">
    <property type="entry name" value="AAA_lid_1"/>
    <property type="match status" value="1"/>
</dbReference>
<dbReference type="GO" id="GO:0045505">
    <property type="term" value="F:dynein intermediate chain binding"/>
    <property type="evidence" value="ECO:0007669"/>
    <property type="project" value="InterPro"/>
</dbReference>
<name>A0AAV2HBU2_LYMST</name>
<dbReference type="InterPro" id="IPR026983">
    <property type="entry name" value="DHC"/>
</dbReference>
<gene>
    <name evidence="2" type="ORF">GSLYS_00003676001</name>
</gene>
<dbReference type="Gene3D" id="1.20.920.30">
    <property type="match status" value="1"/>
</dbReference>
<proteinExistence type="predicted"/>
<dbReference type="PANTHER" id="PTHR22878">
    <property type="entry name" value="DYNEIN HEAVY CHAIN 6, AXONEMAL-LIKE-RELATED"/>
    <property type="match status" value="1"/>
</dbReference>
<organism evidence="2 3">
    <name type="scientific">Lymnaea stagnalis</name>
    <name type="common">Great pond snail</name>
    <name type="synonym">Helix stagnalis</name>
    <dbReference type="NCBI Taxonomy" id="6523"/>
    <lineage>
        <taxon>Eukaryota</taxon>
        <taxon>Metazoa</taxon>
        <taxon>Spiralia</taxon>
        <taxon>Lophotrochozoa</taxon>
        <taxon>Mollusca</taxon>
        <taxon>Gastropoda</taxon>
        <taxon>Heterobranchia</taxon>
        <taxon>Euthyneura</taxon>
        <taxon>Panpulmonata</taxon>
        <taxon>Hygrophila</taxon>
        <taxon>Lymnaeoidea</taxon>
        <taxon>Lymnaeidae</taxon>
        <taxon>Lymnaea</taxon>
    </lineage>
</organism>
<evidence type="ECO:0000313" key="2">
    <source>
        <dbReference type="EMBL" id="CAL1529521.1"/>
    </source>
</evidence>
<feature type="non-terminal residue" evidence="2">
    <location>
        <position position="89"/>
    </location>
</feature>
<keyword evidence="3" id="KW-1185">Reference proteome</keyword>
<evidence type="ECO:0000259" key="1">
    <source>
        <dbReference type="Pfam" id="PF17857"/>
    </source>
</evidence>
<dbReference type="GO" id="GO:0051959">
    <property type="term" value="F:dynein light intermediate chain binding"/>
    <property type="evidence" value="ECO:0007669"/>
    <property type="project" value="InterPro"/>
</dbReference>
<accession>A0AAV2HBU2</accession>
<feature type="non-terminal residue" evidence="2">
    <location>
        <position position="1"/>
    </location>
</feature>
<dbReference type="InterPro" id="IPR041589">
    <property type="entry name" value="DNAH3_AAA_lid_1"/>
</dbReference>
<feature type="domain" description="Dynein heavy chain 3 AAA+ lid" evidence="1">
    <location>
        <begin position="7"/>
        <end position="50"/>
    </location>
</feature>
<protein>
    <recommendedName>
        <fullName evidence="1">Dynein heavy chain 3 AAA+ lid domain-containing protein</fullName>
    </recommendedName>
</protein>
<dbReference type="EMBL" id="CAXITT010000050">
    <property type="protein sequence ID" value="CAL1529521.1"/>
    <property type="molecule type" value="Genomic_DNA"/>
</dbReference>
<dbReference type="AlphaFoldDB" id="A0AAV2HBU2"/>
<comment type="caution">
    <text evidence="2">The sequence shown here is derived from an EMBL/GenBank/DDBJ whole genome shotgun (WGS) entry which is preliminary data.</text>
</comment>
<dbReference type="PANTHER" id="PTHR22878:SF66">
    <property type="entry name" value="DYNEIN AXONEMAL HEAVY CHAIN 7"/>
    <property type="match status" value="1"/>
</dbReference>
<evidence type="ECO:0000313" key="3">
    <source>
        <dbReference type="Proteomes" id="UP001497497"/>
    </source>
</evidence>